<name>A0A9P8P8B4_9ASCO</name>
<reference evidence="1" key="1">
    <citation type="journal article" date="2021" name="Open Biol.">
        <title>Shared evolutionary footprints suggest mitochondrial oxidative damage underlies multiple complex I losses in fungi.</title>
        <authorList>
            <person name="Schikora-Tamarit M.A."/>
            <person name="Marcet-Houben M."/>
            <person name="Nosek J."/>
            <person name="Gabaldon T."/>
        </authorList>
    </citation>
    <scope>NUCLEOTIDE SEQUENCE</scope>
    <source>
        <strain evidence="1">CBS6075</strain>
    </source>
</reference>
<protein>
    <submittedName>
        <fullName evidence="1">Uncharacterized protein</fullName>
    </submittedName>
</protein>
<proteinExistence type="predicted"/>
<dbReference type="GeneID" id="70235220"/>
<dbReference type="Proteomes" id="UP000769157">
    <property type="component" value="Unassembled WGS sequence"/>
</dbReference>
<dbReference type="AlphaFoldDB" id="A0A9P8P8B4"/>
<organism evidence="1 2">
    <name type="scientific">Ogataea philodendri</name>
    <dbReference type="NCBI Taxonomy" id="1378263"/>
    <lineage>
        <taxon>Eukaryota</taxon>
        <taxon>Fungi</taxon>
        <taxon>Dikarya</taxon>
        <taxon>Ascomycota</taxon>
        <taxon>Saccharomycotina</taxon>
        <taxon>Pichiomycetes</taxon>
        <taxon>Pichiales</taxon>
        <taxon>Pichiaceae</taxon>
        <taxon>Ogataea</taxon>
    </lineage>
</organism>
<dbReference type="RefSeq" id="XP_046061760.1">
    <property type="nucleotide sequence ID" value="XM_046204212.1"/>
</dbReference>
<comment type="caution">
    <text evidence="1">The sequence shown here is derived from an EMBL/GenBank/DDBJ whole genome shotgun (WGS) entry which is preliminary data.</text>
</comment>
<sequence>MYDGYASVKSVSTTFAVPVEVSFKCKSRTCSLRSISCPTRVSSTGSRSRRVSLSLQLLAMFTRNLKVEKLGAICWLCIHSMLAKTVESQHRLAKLTLSLMVVPSETLNE</sequence>
<accession>A0A9P8P8B4</accession>
<evidence type="ECO:0000313" key="2">
    <source>
        <dbReference type="Proteomes" id="UP000769157"/>
    </source>
</evidence>
<gene>
    <name evidence="1" type="ORF">OGAPHI_003253</name>
</gene>
<evidence type="ECO:0000313" key="1">
    <source>
        <dbReference type="EMBL" id="KAH3666804.1"/>
    </source>
</evidence>
<keyword evidence="2" id="KW-1185">Reference proteome</keyword>
<reference evidence="1" key="2">
    <citation type="submission" date="2021-01" db="EMBL/GenBank/DDBJ databases">
        <authorList>
            <person name="Schikora-Tamarit M.A."/>
        </authorList>
    </citation>
    <scope>NUCLEOTIDE SEQUENCE</scope>
    <source>
        <strain evidence="1">CBS6075</strain>
    </source>
</reference>
<dbReference type="EMBL" id="JAEUBE010000199">
    <property type="protein sequence ID" value="KAH3666804.1"/>
    <property type="molecule type" value="Genomic_DNA"/>
</dbReference>